<reference evidence="3" key="1">
    <citation type="submission" date="2013-02" db="EMBL/GenBank/DDBJ databases">
        <title>The Genome Sequence of Acinetobacter sp. NIPH 236.</title>
        <authorList>
            <consortium name="The Broad Institute Genome Sequencing Platform"/>
            <consortium name="The Broad Institute Genome Sequencing Center for Infectious Disease"/>
            <person name="Cerqueira G."/>
            <person name="Feldgarden M."/>
            <person name="Courvalin P."/>
            <person name="Perichon B."/>
            <person name="Grillot-Courvalin C."/>
            <person name="Clermont D."/>
            <person name="Rocha E."/>
            <person name="Yoon E.-J."/>
            <person name="Nemec A."/>
            <person name="Walker B."/>
            <person name="Young S.K."/>
            <person name="Zeng Q."/>
            <person name="Gargeya S."/>
            <person name="Fitzgerald M."/>
            <person name="Haas B."/>
            <person name="Abouelleil A."/>
            <person name="Alvarado L."/>
            <person name="Arachchi H.M."/>
            <person name="Berlin A.M."/>
            <person name="Chapman S.B."/>
            <person name="Dewar J."/>
            <person name="Goldberg J."/>
            <person name="Griggs A."/>
            <person name="Gujja S."/>
            <person name="Hansen M."/>
            <person name="Howarth C."/>
            <person name="Imamovic A."/>
            <person name="Larimer J."/>
            <person name="McCowan C."/>
            <person name="Murphy C."/>
            <person name="Neiman D."/>
            <person name="Pearson M."/>
            <person name="Priest M."/>
            <person name="Roberts A."/>
            <person name="Saif S."/>
            <person name="Shea T."/>
            <person name="Sisk P."/>
            <person name="Sykes S."/>
            <person name="Wortman J."/>
            <person name="Nusbaum C."/>
            <person name="Birren B."/>
        </authorList>
    </citation>
    <scope>NUCLEOTIDE SEQUENCE [LARGE SCALE GENOMIC DNA]</scope>
    <source>
        <strain evidence="3">NIPH 236</strain>
    </source>
</reference>
<dbReference type="Proteomes" id="UP000013190">
    <property type="component" value="Unassembled WGS sequence"/>
</dbReference>
<sequence>MIDKFVFVNGLFMKNILIASVLVSLTSCSSFNNSDEPSQNDIKKAFTENVHIYSSPRDLVCIGKVCPTEFLSKYDYHDQLTKTSNGFYTSDEDRQRDDELRESTSRKMLTDIAADLEKIGNCSRSLKEGGQYDQKDNTVFIDSGYIQYECIVKIKNQITQQEFDEYTRTGSSTPPEIKWSKEMYRVIDLNKRSGNWMITSIQSRS</sequence>
<accession>A0ABN0JLV7</accession>
<proteinExistence type="predicted"/>
<keyword evidence="3" id="KW-1185">Reference proteome</keyword>
<dbReference type="PROSITE" id="PS51257">
    <property type="entry name" value="PROKAR_LIPOPROTEIN"/>
    <property type="match status" value="1"/>
</dbReference>
<gene>
    <name evidence="2" type="ORF">F992_02630</name>
</gene>
<dbReference type="EMBL" id="APOJ01000027">
    <property type="protein sequence ID" value="ENU26293.1"/>
    <property type="molecule type" value="Genomic_DNA"/>
</dbReference>
<comment type="caution">
    <text evidence="2">The sequence shown here is derived from an EMBL/GenBank/DDBJ whole genome shotgun (WGS) entry which is preliminary data.</text>
</comment>
<protein>
    <recommendedName>
        <fullName evidence="4">DUF3828 domain-containing protein</fullName>
    </recommendedName>
</protein>
<evidence type="ECO:0000313" key="3">
    <source>
        <dbReference type="Proteomes" id="UP000013190"/>
    </source>
</evidence>
<evidence type="ECO:0008006" key="4">
    <source>
        <dbReference type="Google" id="ProtNLM"/>
    </source>
</evidence>
<feature type="region of interest" description="Disordered" evidence="1">
    <location>
        <begin position="85"/>
        <end position="104"/>
    </location>
</feature>
<reference evidence="2 3" key="2">
    <citation type="journal article" date="2016" name="Int. J. Syst. Evol. Microbiol.">
        <title>Taxonomy of haemolytic and/or proteolytic strains of the genus Acinetobacter with the proposal of Acinetobacter courvalinii sp. nov. (genomic species 14 sensu Bouvet &amp; Jeanjean), Acinetobacter dispersus sp. nov. (genomic species 17), Acinetobacter modestus sp. nov., Acinetobacter proteolyticus sp. nov. and Acinetobacter vivianii sp. nov.</title>
        <authorList>
            <person name="Nemec A."/>
            <person name="Radolfova-Krizova L."/>
            <person name="Maixnerova M."/>
            <person name="Vrestiakova E."/>
            <person name="Jezek P."/>
            <person name="Sedo O."/>
        </authorList>
    </citation>
    <scope>NUCLEOTIDE SEQUENCE [LARGE SCALE GENOMIC DNA]</scope>
    <source>
        <strain evidence="2 3">NIPH 236</strain>
    </source>
</reference>
<evidence type="ECO:0000256" key="1">
    <source>
        <dbReference type="SAM" id="MobiDB-lite"/>
    </source>
</evidence>
<evidence type="ECO:0000313" key="2">
    <source>
        <dbReference type="EMBL" id="ENU26293.1"/>
    </source>
</evidence>
<feature type="compositionally biased region" description="Basic and acidic residues" evidence="1">
    <location>
        <begin position="91"/>
        <end position="104"/>
    </location>
</feature>
<organism evidence="2 3">
    <name type="scientific">Acinetobacter modestus</name>
    <dbReference type="NCBI Taxonomy" id="1776740"/>
    <lineage>
        <taxon>Bacteria</taxon>
        <taxon>Pseudomonadati</taxon>
        <taxon>Pseudomonadota</taxon>
        <taxon>Gammaproteobacteria</taxon>
        <taxon>Moraxellales</taxon>
        <taxon>Moraxellaceae</taxon>
        <taxon>Acinetobacter</taxon>
    </lineage>
</organism>
<name>A0ABN0JLV7_9GAMM</name>